<comment type="caution">
    <text evidence="1">The sequence shown here is derived from an EMBL/GenBank/DDBJ whole genome shotgun (WGS) entry which is preliminary data.</text>
</comment>
<dbReference type="EMBL" id="CAOJ01018216">
    <property type="protein sequence ID" value="CCO38046.1"/>
    <property type="molecule type" value="Genomic_DNA"/>
</dbReference>
<organism evidence="1 2">
    <name type="scientific">Thanatephorus cucumeris (strain AG1-IB / isolate 7/3/14)</name>
    <name type="common">Lettuce bottom rot fungus</name>
    <name type="synonym">Rhizoctonia solani</name>
    <dbReference type="NCBI Taxonomy" id="1108050"/>
    <lineage>
        <taxon>Eukaryota</taxon>
        <taxon>Fungi</taxon>
        <taxon>Dikarya</taxon>
        <taxon>Basidiomycota</taxon>
        <taxon>Agaricomycotina</taxon>
        <taxon>Agaricomycetes</taxon>
        <taxon>Cantharellales</taxon>
        <taxon>Ceratobasidiaceae</taxon>
        <taxon>Rhizoctonia</taxon>
        <taxon>Rhizoctonia solani AG-1</taxon>
    </lineage>
</organism>
<reference evidence="1 2" key="1">
    <citation type="journal article" date="2013" name="J. Biotechnol.">
        <title>Establishment and interpretation of the genome sequence of the phytopathogenic fungus Rhizoctonia solani AG1-IB isolate 7/3/14.</title>
        <authorList>
            <person name="Wibberg D.W."/>
            <person name="Jelonek L.J."/>
            <person name="Rupp O.R."/>
            <person name="Hennig M.H."/>
            <person name="Eikmeyer F.E."/>
            <person name="Goesmann A.G."/>
            <person name="Hartmann A.H."/>
            <person name="Borriss R.B."/>
            <person name="Grosch R.G."/>
            <person name="Puehler A.P."/>
            <person name="Schlueter A.S."/>
        </authorList>
    </citation>
    <scope>NUCLEOTIDE SEQUENCE [LARGE SCALE GENOMIC DNA]</scope>
    <source>
        <strain evidence="2">AG1-IB / isolate 7/3/14</strain>
    </source>
</reference>
<protein>
    <submittedName>
        <fullName evidence="1">Uncharacterized protein</fullName>
    </submittedName>
</protein>
<evidence type="ECO:0000313" key="2">
    <source>
        <dbReference type="Proteomes" id="UP000012065"/>
    </source>
</evidence>
<accession>M5CF28</accession>
<evidence type="ECO:0000313" key="1">
    <source>
        <dbReference type="EMBL" id="CCO38046.1"/>
    </source>
</evidence>
<sequence length="207" mass="24048">MAHLADVICYYYTLVYRRVDAEVRAAPSPSQIRRKTITPGKQAPAMQALVSPIVTRIFKEGLLRHVPLTMLTTAYRQLNSDASRHEMEVIKWNSKGQALVKDVANLPEAGELHMTPDQWVDAWKTWLMLIELYQPHVAKAWHNHYALVFYNPSFHSDFNLWLRYDIMVRKRWIEEDFDPGSLQEGILKTVELTIRDIARFPPPFSTA</sequence>
<dbReference type="HOGENOM" id="CLU_1327187_0_0_1"/>
<dbReference type="Proteomes" id="UP000012065">
    <property type="component" value="Unassembled WGS sequence"/>
</dbReference>
<dbReference type="AlphaFoldDB" id="M5CF28"/>
<name>M5CF28_THACB</name>
<proteinExistence type="predicted"/>
<gene>
    <name evidence="1" type="ORF">BN14_12209</name>
</gene>